<organism evidence="2">
    <name type="scientific">Arabidopsis lyrata subsp. lyrata</name>
    <name type="common">Lyre-leaved rock-cress</name>
    <dbReference type="NCBI Taxonomy" id="81972"/>
    <lineage>
        <taxon>Eukaryota</taxon>
        <taxon>Viridiplantae</taxon>
        <taxon>Streptophyta</taxon>
        <taxon>Embryophyta</taxon>
        <taxon>Tracheophyta</taxon>
        <taxon>Spermatophyta</taxon>
        <taxon>Magnoliopsida</taxon>
        <taxon>eudicotyledons</taxon>
        <taxon>Gunneridae</taxon>
        <taxon>Pentapetalae</taxon>
        <taxon>rosids</taxon>
        <taxon>malvids</taxon>
        <taxon>Brassicales</taxon>
        <taxon>Brassicaceae</taxon>
        <taxon>Camelineae</taxon>
        <taxon>Arabidopsis</taxon>
    </lineage>
</organism>
<dbReference type="PANTHER" id="PTHR48435:SF1">
    <property type="entry name" value="POLYPROTEIN"/>
    <property type="match status" value="1"/>
</dbReference>
<gene>
    <name evidence="1" type="ORF">ARALYDRAFT_336508</name>
</gene>
<dbReference type="Proteomes" id="UP000008694">
    <property type="component" value="Unassembled WGS sequence"/>
</dbReference>
<dbReference type="Gramene" id="fgenesh1_pg.C_scaffold_1003073">
    <property type="protein sequence ID" value="fgenesh1_pg.C_scaffold_1003073"/>
    <property type="gene ID" value="fgenesh1_pg.C_scaffold_1003073"/>
</dbReference>
<dbReference type="HOGENOM" id="CLU_1333552_0_0_1"/>
<dbReference type="eggNOG" id="ENOG502RB8Z">
    <property type="taxonomic scope" value="Eukaryota"/>
</dbReference>
<dbReference type="InterPro" id="IPR028919">
    <property type="entry name" value="Viral_movement"/>
</dbReference>
<sequence>MMGTYTNKGDNIRSLNQSGIQASQLEQQLVLTTKTEQMIPLRLNEGMNHQWRAHDYTHLHYGAIRLALTLHGRKGLHVVARVALLDTRYREYQHACIATIQTTLNAGTVFVTLFPNFNVALEDPHVYQNMQIQLQITGAPQIGNTYAATLHHQMAYRDQNYAMDLSLPRDTEDALLIQLESQHSPSCIHIPRQIPKEELVKLLPES</sequence>
<dbReference type="AlphaFoldDB" id="D7KK68"/>
<dbReference type="Pfam" id="PF01107">
    <property type="entry name" value="MP"/>
    <property type="match status" value="1"/>
</dbReference>
<evidence type="ECO:0000313" key="2">
    <source>
        <dbReference type="Proteomes" id="UP000008694"/>
    </source>
</evidence>
<dbReference type="PANTHER" id="PTHR48435">
    <property type="entry name" value="POLYPROTEIN"/>
    <property type="match status" value="1"/>
</dbReference>
<accession>D7KK68</accession>
<reference evidence="2" key="1">
    <citation type="journal article" date="2011" name="Nat. Genet.">
        <title>The Arabidopsis lyrata genome sequence and the basis of rapid genome size change.</title>
        <authorList>
            <person name="Hu T.T."/>
            <person name="Pattyn P."/>
            <person name="Bakker E.G."/>
            <person name="Cao J."/>
            <person name="Cheng J.-F."/>
            <person name="Clark R.M."/>
            <person name="Fahlgren N."/>
            <person name="Fawcett J.A."/>
            <person name="Grimwood J."/>
            <person name="Gundlach H."/>
            <person name="Haberer G."/>
            <person name="Hollister J.D."/>
            <person name="Ossowski S."/>
            <person name="Ottilar R.P."/>
            <person name="Salamov A.A."/>
            <person name="Schneeberger K."/>
            <person name="Spannagl M."/>
            <person name="Wang X."/>
            <person name="Yang L."/>
            <person name="Nasrallah M.E."/>
            <person name="Bergelson J."/>
            <person name="Carrington J.C."/>
            <person name="Gaut B.S."/>
            <person name="Schmutz J."/>
            <person name="Mayer K.F.X."/>
            <person name="Van de Peer Y."/>
            <person name="Grigoriev I.V."/>
            <person name="Nordborg M."/>
            <person name="Weigel D."/>
            <person name="Guo Y.-L."/>
        </authorList>
    </citation>
    <scope>NUCLEOTIDE SEQUENCE [LARGE SCALE GENOMIC DNA]</scope>
    <source>
        <strain evidence="2">cv. MN47</strain>
    </source>
</reference>
<evidence type="ECO:0000313" key="1">
    <source>
        <dbReference type="EMBL" id="EFH67363.1"/>
    </source>
</evidence>
<proteinExistence type="predicted"/>
<dbReference type="EMBL" id="GL348713">
    <property type="protein sequence ID" value="EFH67363.1"/>
    <property type="molecule type" value="Genomic_DNA"/>
</dbReference>
<dbReference type="InterPro" id="IPR053098">
    <property type="entry name" value="Petuviruses_polyprotein"/>
</dbReference>
<name>D7KK68_ARALL</name>
<protein>
    <submittedName>
        <fullName evidence="1">Uncharacterized protein</fullName>
    </submittedName>
</protein>
<keyword evidence="2" id="KW-1185">Reference proteome</keyword>